<dbReference type="AlphaFoldDB" id="A0A397BS51"/>
<protein>
    <submittedName>
        <fullName evidence="1">Uncharacterized protein</fullName>
    </submittedName>
</protein>
<reference evidence="1 2" key="1">
    <citation type="submission" date="2018-08" db="EMBL/GenBank/DDBJ databases">
        <title>Aphanomyces genome sequencing and annotation.</title>
        <authorList>
            <person name="Minardi D."/>
            <person name="Oidtmann B."/>
            <person name="Van Der Giezen M."/>
            <person name="Studholme D.J."/>
        </authorList>
    </citation>
    <scope>NUCLEOTIDE SEQUENCE [LARGE SCALE GENOMIC DNA]</scope>
    <source>
        <strain evidence="1 2">Kv</strain>
    </source>
</reference>
<gene>
    <name evidence="1" type="ORF">DYB36_008455</name>
</gene>
<evidence type="ECO:0000313" key="2">
    <source>
        <dbReference type="Proteomes" id="UP000265427"/>
    </source>
</evidence>
<accession>A0A397BS51</accession>
<dbReference type="Proteomes" id="UP000265427">
    <property type="component" value="Unassembled WGS sequence"/>
</dbReference>
<comment type="caution">
    <text evidence="1">The sequence shown here is derived from an EMBL/GenBank/DDBJ whole genome shotgun (WGS) entry which is preliminary data.</text>
</comment>
<dbReference type="EMBL" id="QUSZ01002319">
    <property type="protein sequence ID" value="RHY22603.1"/>
    <property type="molecule type" value="Genomic_DNA"/>
</dbReference>
<sequence length="139" mass="16095">MNPTTDISKDNNKAQPLVFRGANLNEHLQRYEFKRRCAAKDFGKSSTLDTKVYDTGTSMHKHITELCILQKKLLLMGSRADHDMLGHVLYTSAKKRTQRQCRFGAVKNRLQLAQIIDRLLYKESETKRAMPLKRKVDDD</sequence>
<proteinExistence type="predicted"/>
<name>A0A397BS51_APHAT</name>
<evidence type="ECO:0000313" key="1">
    <source>
        <dbReference type="EMBL" id="RHY22603.1"/>
    </source>
</evidence>
<organism evidence="1 2">
    <name type="scientific">Aphanomyces astaci</name>
    <name type="common">Crayfish plague agent</name>
    <dbReference type="NCBI Taxonomy" id="112090"/>
    <lineage>
        <taxon>Eukaryota</taxon>
        <taxon>Sar</taxon>
        <taxon>Stramenopiles</taxon>
        <taxon>Oomycota</taxon>
        <taxon>Saprolegniomycetes</taxon>
        <taxon>Saprolegniales</taxon>
        <taxon>Verrucalvaceae</taxon>
        <taxon>Aphanomyces</taxon>
    </lineage>
</organism>